<protein>
    <submittedName>
        <fullName evidence="1">Uncharacterized protein</fullName>
    </submittedName>
</protein>
<proteinExistence type="predicted"/>
<reference evidence="1" key="1">
    <citation type="submission" date="2022-01" db="UniProtKB">
        <authorList>
            <consortium name="EnsemblMetazoa"/>
        </authorList>
    </citation>
    <scope>IDENTIFICATION</scope>
</reference>
<dbReference type="AlphaFoldDB" id="A0A8I6SIN8"/>
<evidence type="ECO:0000313" key="2">
    <source>
        <dbReference type="Proteomes" id="UP000494040"/>
    </source>
</evidence>
<dbReference type="EnsemblMetazoa" id="XM_024226211.1">
    <property type="protein sequence ID" value="XP_024081979.1"/>
    <property type="gene ID" value="LOC106669829"/>
</dbReference>
<keyword evidence="2" id="KW-1185">Reference proteome</keyword>
<dbReference type="KEGG" id="clec:106669829"/>
<organism evidence="1 2">
    <name type="scientific">Cimex lectularius</name>
    <name type="common">Bed bug</name>
    <name type="synonym">Acanthia lectularia</name>
    <dbReference type="NCBI Taxonomy" id="79782"/>
    <lineage>
        <taxon>Eukaryota</taxon>
        <taxon>Metazoa</taxon>
        <taxon>Ecdysozoa</taxon>
        <taxon>Arthropoda</taxon>
        <taxon>Hexapoda</taxon>
        <taxon>Insecta</taxon>
        <taxon>Pterygota</taxon>
        <taxon>Neoptera</taxon>
        <taxon>Paraneoptera</taxon>
        <taxon>Hemiptera</taxon>
        <taxon>Heteroptera</taxon>
        <taxon>Panheteroptera</taxon>
        <taxon>Cimicomorpha</taxon>
        <taxon>Cimicidae</taxon>
        <taxon>Cimex</taxon>
    </lineage>
</organism>
<dbReference type="GeneID" id="106669829"/>
<sequence>MDILFEHSWKITLSKRILCEWRERLKHQDCIEDRLNTENSLKQLSEKHDFLSWKTENLVILEIQLNFNVKKFLLGEILSPFIRLEGLVSWKVLYRHAKYINLRIQNSSKDFEAPIVEC</sequence>
<name>A0A8I6SIN8_CIMLE</name>
<dbReference type="Proteomes" id="UP000494040">
    <property type="component" value="Unassembled WGS sequence"/>
</dbReference>
<dbReference type="RefSeq" id="XP_024081979.1">
    <property type="nucleotide sequence ID" value="XM_024226211.1"/>
</dbReference>
<evidence type="ECO:0000313" key="1">
    <source>
        <dbReference type="EnsemblMetazoa" id="XP_024081979.1"/>
    </source>
</evidence>
<accession>A0A8I6SIN8</accession>